<dbReference type="Proteomes" id="UP000593577">
    <property type="component" value="Unassembled WGS sequence"/>
</dbReference>
<gene>
    <name evidence="1" type="ORF">Goari_002060</name>
</gene>
<feature type="non-terminal residue" evidence="1">
    <location>
        <position position="25"/>
    </location>
</feature>
<organism evidence="1 2">
    <name type="scientific">Gossypium aridum</name>
    <name type="common">American cotton</name>
    <name type="synonym">Erioxylum aridum</name>
    <dbReference type="NCBI Taxonomy" id="34290"/>
    <lineage>
        <taxon>Eukaryota</taxon>
        <taxon>Viridiplantae</taxon>
        <taxon>Streptophyta</taxon>
        <taxon>Embryophyta</taxon>
        <taxon>Tracheophyta</taxon>
        <taxon>Spermatophyta</taxon>
        <taxon>Magnoliopsida</taxon>
        <taxon>eudicotyledons</taxon>
        <taxon>Gunneridae</taxon>
        <taxon>Pentapetalae</taxon>
        <taxon>rosids</taxon>
        <taxon>malvids</taxon>
        <taxon>Malvales</taxon>
        <taxon>Malvaceae</taxon>
        <taxon>Malvoideae</taxon>
        <taxon>Gossypium</taxon>
    </lineage>
</organism>
<reference evidence="1 2" key="1">
    <citation type="journal article" date="2019" name="Genome Biol. Evol.">
        <title>Insights into the evolution of the New World diploid cottons (Gossypium, subgenus Houzingenia) based on genome sequencing.</title>
        <authorList>
            <person name="Grover C.E."/>
            <person name="Arick M.A. 2nd"/>
            <person name="Thrash A."/>
            <person name="Conover J.L."/>
            <person name="Sanders W.S."/>
            <person name="Peterson D.G."/>
            <person name="Frelichowski J.E."/>
            <person name="Scheffler J.A."/>
            <person name="Scheffler B.E."/>
            <person name="Wendel J.F."/>
        </authorList>
    </citation>
    <scope>NUCLEOTIDE SEQUENCE [LARGE SCALE GENOMIC DNA]</scope>
    <source>
        <strain evidence="1">185</strain>
        <tissue evidence="1">Leaf</tissue>
    </source>
</reference>
<accession>A0A7J8Y789</accession>
<name>A0A7J8Y789_GOSAI</name>
<comment type="caution">
    <text evidence="1">The sequence shown here is derived from an EMBL/GenBank/DDBJ whole genome shotgun (WGS) entry which is preliminary data.</text>
</comment>
<evidence type="ECO:0000313" key="1">
    <source>
        <dbReference type="EMBL" id="MBA0695433.1"/>
    </source>
</evidence>
<protein>
    <submittedName>
        <fullName evidence="1">Uncharacterized protein</fullName>
    </submittedName>
</protein>
<dbReference type="AlphaFoldDB" id="A0A7J8Y789"/>
<evidence type="ECO:0000313" key="2">
    <source>
        <dbReference type="Proteomes" id="UP000593577"/>
    </source>
</evidence>
<keyword evidence="2" id="KW-1185">Reference proteome</keyword>
<dbReference type="EMBL" id="JABFAA010000011">
    <property type="protein sequence ID" value="MBA0695433.1"/>
    <property type="molecule type" value="Genomic_DNA"/>
</dbReference>
<proteinExistence type="predicted"/>
<sequence>MLLLFMAERNGNEMTSSLAIAGINR</sequence>